<keyword evidence="2" id="KW-1185">Reference proteome</keyword>
<accession>A0ABY7G9N3</accession>
<gene>
    <name evidence="1" type="ORF">MAR_033659</name>
</gene>
<dbReference type="Proteomes" id="UP001164746">
    <property type="component" value="Chromosome 17"/>
</dbReference>
<feature type="non-terminal residue" evidence="1">
    <location>
        <position position="133"/>
    </location>
</feature>
<sequence>VNSCWTSGFSQLMSLKTSTSVLLNSAGEFHSFGFEAEEAYADLAEDGEHGGWRLFRRFKMMLHNNTQLNRHSTIEDIQGNPEPALPIFTHAIHYLPQHVAGIPAAQLKLVLEPEVASIWCEGELEAAVTRELQ</sequence>
<dbReference type="EMBL" id="CP111028">
    <property type="protein sequence ID" value="WAR31117.1"/>
    <property type="molecule type" value="Genomic_DNA"/>
</dbReference>
<name>A0ABY7G9N3_MYAAR</name>
<organism evidence="1 2">
    <name type="scientific">Mya arenaria</name>
    <name type="common">Soft-shell clam</name>
    <dbReference type="NCBI Taxonomy" id="6604"/>
    <lineage>
        <taxon>Eukaryota</taxon>
        <taxon>Metazoa</taxon>
        <taxon>Spiralia</taxon>
        <taxon>Lophotrochozoa</taxon>
        <taxon>Mollusca</taxon>
        <taxon>Bivalvia</taxon>
        <taxon>Autobranchia</taxon>
        <taxon>Heteroconchia</taxon>
        <taxon>Euheterodonta</taxon>
        <taxon>Imparidentia</taxon>
        <taxon>Neoheterodontei</taxon>
        <taxon>Myida</taxon>
        <taxon>Myoidea</taxon>
        <taxon>Myidae</taxon>
        <taxon>Mya</taxon>
    </lineage>
</organism>
<proteinExistence type="predicted"/>
<evidence type="ECO:0000313" key="2">
    <source>
        <dbReference type="Proteomes" id="UP001164746"/>
    </source>
</evidence>
<reference evidence="1" key="1">
    <citation type="submission" date="2022-11" db="EMBL/GenBank/DDBJ databases">
        <title>Centuries of genome instability and evolution in soft-shell clam transmissible cancer (bioRxiv).</title>
        <authorList>
            <person name="Hart S.F.M."/>
            <person name="Yonemitsu M.A."/>
            <person name="Giersch R.M."/>
            <person name="Beal B.F."/>
            <person name="Arriagada G."/>
            <person name="Davis B.W."/>
            <person name="Ostrander E.A."/>
            <person name="Goff S.P."/>
            <person name="Metzger M.J."/>
        </authorList>
    </citation>
    <scope>NUCLEOTIDE SEQUENCE</scope>
    <source>
        <strain evidence="1">MELC-2E11</strain>
        <tissue evidence="1">Siphon/mantle</tissue>
    </source>
</reference>
<evidence type="ECO:0000313" key="1">
    <source>
        <dbReference type="EMBL" id="WAR31117.1"/>
    </source>
</evidence>
<dbReference type="PANTHER" id="PTHR14187">
    <property type="entry name" value="ALPHA KINASE/ELONGATION FACTOR 2 KINASE"/>
    <property type="match status" value="1"/>
</dbReference>
<protein>
    <submittedName>
        <fullName evidence="1">HS12B-like protein</fullName>
    </submittedName>
</protein>
<dbReference type="PANTHER" id="PTHR14187:SF46">
    <property type="entry name" value="HEAT SHOCK 70 KDA PROTEIN 12A"/>
    <property type="match status" value="1"/>
</dbReference>